<dbReference type="PROSITE" id="PS50013">
    <property type="entry name" value="CHROMO_2"/>
    <property type="match status" value="1"/>
</dbReference>
<dbReference type="SMART" id="SM00298">
    <property type="entry name" value="CHROMO"/>
    <property type="match status" value="1"/>
</dbReference>
<dbReference type="PANTHER" id="PTHR46585">
    <property type="entry name" value="INTEGRASE CORE DOMAIN CONTAINING PROTEIN"/>
    <property type="match status" value="1"/>
</dbReference>
<dbReference type="OrthoDB" id="7970032at2759"/>
<dbReference type="InterPro" id="IPR000953">
    <property type="entry name" value="Chromo/chromo_shadow_dom"/>
</dbReference>
<organism evidence="3 4">
    <name type="scientific">Holothuria leucospilota</name>
    <name type="common">Black long sea cucumber</name>
    <name type="synonym">Mertensiothuria leucospilota</name>
    <dbReference type="NCBI Taxonomy" id="206669"/>
    <lineage>
        <taxon>Eukaryota</taxon>
        <taxon>Metazoa</taxon>
        <taxon>Echinodermata</taxon>
        <taxon>Eleutherozoa</taxon>
        <taxon>Echinozoa</taxon>
        <taxon>Holothuroidea</taxon>
        <taxon>Aspidochirotacea</taxon>
        <taxon>Aspidochirotida</taxon>
        <taxon>Holothuriidae</taxon>
        <taxon>Holothuria</taxon>
    </lineage>
</organism>
<evidence type="ECO:0008006" key="5">
    <source>
        <dbReference type="Google" id="ProtNLM"/>
    </source>
</evidence>
<dbReference type="InterPro" id="IPR001584">
    <property type="entry name" value="Integrase_cat-core"/>
</dbReference>
<accession>A0A9Q1BB80</accession>
<dbReference type="GO" id="GO:0003676">
    <property type="term" value="F:nucleic acid binding"/>
    <property type="evidence" value="ECO:0007669"/>
    <property type="project" value="InterPro"/>
</dbReference>
<dbReference type="Gene3D" id="2.40.50.40">
    <property type="match status" value="1"/>
</dbReference>
<feature type="domain" description="Integrase catalytic" evidence="2">
    <location>
        <begin position="62"/>
        <end position="230"/>
    </location>
</feature>
<dbReference type="GO" id="GO:0015074">
    <property type="term" value="P:DNA integration"/>
    <property type="evidence" value="ECO:0007669"/>
    <property type="project" value="InterPro"/>
</dbReference>
<dbReference type="InterPro" id="IPR036397">
    <property type="entry name" value="RNaseH_sf"/>
</dbReference>
<dbReference type="EMBL" id="JAIZAY010000111">
    <property type="protein sequence ID" value="KAJ8019008.1"/>
    <property type="molecule type" value="Genomic_DNA"/>
</dbReference>
<proteinExistence type="predicted"/>
<reference evidence="3" key="1">
    <citation type="submission" date="2021-10" db="EMBL/GenBank/DDBJ databases">
        <title>Tropical sea cucumber genome reveals ecological adaptation and Cuvierian tubules defense mechanism.</title>
        <authorList>
            <person name="Chen T."/>
        </authorList>
    </citation>
    <scope>NUCLEOTIDE SEQUENCE</scope>
    <source>
        <strain evidence="3">Nanhai2018</strain>
        <tissue evidence="3">Muscle</tissue>
    </source>
</reference>
<dbReference type="Pfam" id="PF00665">
    <property type="entry name" value="rve"/>
    <property type="match status" value="1"/>
</dbReference>
<dbReference type="PROSITE" id="PS50994">
    <property type="entry name" value="INTEGRASE"/>
    <property type="match status" value="1"/>
</dbReference>
<keyword evidence="4" id="KW-1185">Reference proteome</keyword>
<evidence type="ECO:0000259" key="2">
    <source>
        <dbReference type="PROSITE" id="PS50994"/>
    </source>
</evidence>
<comment type="caution">
    <text evidence="3">The sequence shown here is derived from an EMBL/GenBank/DDBJ whole genome shotgun (WGS) entry which is preliminary data.</text>
</comment>
<dbReference type="Pfam" id="PF00385">
    <property type="entry name" value="Chromo"/>
    <property type="match status" value="1"/>
</dbReference>
<gene>
    <name evidence="3" type="ORF">HOLleu_42668</name>
</gene>
<sequence>MENTHDKFLSKIYYDLAHPASFGGVKKLYDEVKRDGRYNITRKVIQEWIKRQNTYTLHKSVRRKFPRNRVLVNAIDHQWEIDLADLSSLSRYNKGYKFLLTCIDVLSKFAWVIPLKNKTGKTLLQAMKKILSSGRKPDQIHSDRGTEFVNKLFQDYLKDIGIHFFTTNNETKASVVERFNRTLKTKMWKYFTYRNTLKYIDILPNLVKGYNHSYHRSIKMRPVEVTKDNENQVWRTLYPSITKTQSFKFNVGDQIRISKTKLKFEKGYLPNWSEEIFTIVKRKAKPVHVYKVIDWGGEPIEGNFYDYELQRVNLEKGALFRVEKVLKKRKLDGRVEYFVKWKGYPAKFNSWVTDNFYVTLPSNSSFQYFPDNTLSSFTTQLAEPIVLTGSWEVALCEIQYPFNWHNVTESNCRLRLNDREICIPHGYYDTMQDVIDIFHELLTEDERTNVKIYQHKHNLRTTYKLKTGTTLALQGMSRMFGFLENNKVCTEGFTVSDISSDVHSGLTSFFVYSDIVEHQRVGDTHVPLLRVVRIGTRKAGEHVTVSYNSPHYIPVKSKHISTIGIDLRTDLGEVVPFQHGRVIAKLHFRQSRSPFFV</sequence>
<feature type="domain" description="Chromo" evidence="1">
    <location>
        <begin position="320"/>
        <end position="351"/>
    </location>
</feature>
<dbReference type="Gene3D" id="3.30.420.10">
    <property type="entry name" value="Ribonuclease H-like superfamily/Ribonuclease H"/>
    <property type="match status" value="1"/>
</dbReference>
<dbReference type="AlphaFoldDB" id="A0A9Q1BB80"/>
<evidence type="ECO:0000259" key="1">
    <source>
        <dbReference type="PROSITE" id="PS50013"/>
    </source>
</evidence>
<dbReference type="InterPro" id="IPR023780">
    <property type="entry name" value="Chromo_domain"/>
</dbReference>
<evidence type="ECO:0000313" key="3">
    <source>
        <dbReference type="EMBL" id="KAJ8019008.1"/>
    </source>
</evidence>
<evidence type="ECO:0000313" key="4">
    <source>
        <dbReference type="Proteomes" id="UP001152320"/>
    </source>
</evidence>
<dbReference type="InterPro" id="IPR012337">
    <property type="entry name" value="RNaseH-like_sf"/>
</dbReference>
<dbReference type="PANTHER" id="PTHR46585:SF1">
    <property type="entry name" value="CHROMO DOMAIN-CONTAINING PROTEIN"/>
    <property type="match status" value="1"/>
</dbReference>
<dbReference type="CDD" id="cd00024">
    <property type="entry name" value="CD_CSD"/>
    <property type="match status" value="1"/>
</dbReference>
<dbReference type="Proteomes" id="UP001152320">
    <property type="component" value="Unassembled WGS sequence"/>
</dbReference>
<dbReference type="SUPFAM" id="SSF54160">
    <property type="entry name" value="Chromo domain-like"/>
    <property type="match status" value="1"/>
</dbReference>
<dbReference type="InterPro" id="IPR016197">
    <property type="entry name" value="Chromo-like_dom_sf"/>
</dbReference>
<protein>
    <recommendedName>
        <fullName evidence="5">Integrase catalytic domain-containing protein</fullName>
    </recommendedName>
</protein>
<dbReference type="SUPFAM" id="SSF53098">
    <property type="entry name" value="Ribonuclease H-like"/>
    <property type="match status" value="1"/>
</dbReference>
<name>A0A9Q1BB80_HOLLE</name>